<dbReference type="InterPro" id="IPR050482">
    <property type="entry name" value="Sensor_HK_TwoCompSys"/>
</dbReference>
<evidence type="ECO:0000259" key="5">
    <source>
        <dbReference type="SMART" id="SM00387"/>
    </source>
</evidence>
<proteinExistence type="predicted"/>
<accession>A0ABT1L2I4</accession>
<dbReference type="Proteomes" id="UP001204524">
    <property type="component" value="Unassembled WGS sequence"/>
</dbReference>
<keyword evidence="7" id="KW-1185">Reference proteome</keyword>
<keyword evidence="3" id="KW-0902">Two-component regulatory system</keyword>
<dbReference type="Gene3D" id="3.30.565.10">
    <property type="entry name" value="Histidine kinase-like ATPase, C-terminal domain"/>
    <property type="match status" value="1"/>
</dbReference>
<evidence type="ECO:0000313" key="7">
    <source>
        <dbReference type="Proteomes" id="UP001204524"/>
    </source>
</evidence>
<dbReference type="Pfam" id="PF07730">
    <property type="entry name" value="HisKA_3"/>
    <property type="match status" value="1"/>
</dbReference>
<dbReference type="InterPro" id="IPR011712">
    <property type="entry name" value="Sig_transdc_His_kin_sub3_dim/P"/>
</dbReference>
<dbReference type="Pfam" id="PF13185">
    <property type="entry name" value="GAF_2"/>
    <property type="match status" value="2"/>
</dbReference>
<evidence type="ECO:0000313" key="6">
    <source>
        <dbReference type="EMBL" id="MCP3424235.1"/>
    </source>
</evidence>
<dbReference type="SUPFAM" id="SSF55874">
    <property type="entry name" value="ATPase domain of HSP90 chaperone/DNA topoisomerase II/histidine kinase"/>
    <property type="match status" value="1"/>
</dbReference>
<dbReference type="SUPFAM" id="SSF55781">
    <property type="entry name" value="GAF domain-like"/>
    <property type="match status" value="2"/>
</dbReference>
<reference evidence="6 7" key="1">
    <citation type="submission" date="2022-06" db="EMBL/GenBank/DDBJ databases">
        <authorList>
            <person name="So Y."/>
        </authorList>
    </citation>
    <scope>NUCLEOTIDE SEQUENCE [LARGE SCALE GENOMIC DNA]</scope>
    <source>
        <strain evidence="6 7">STR3</strain>
    </source>
</reference>
<dbReference type="InterPro" id="IPR003594">
    <property type="entry name" value="HATPase_dom"/>
</dbReference>
<dbReference type="InterPro" id="IPR003018">
    <property type="entry name" value="GAF"/>
</dbReference>
<dbReference type="PANTHER" id="PTHR24421">
    <property type="entry name" value="NITRATE/NITRITE SENSOR PROTEIN NARX-RELATED"/>
    <property type="match status" value="1"/>
</dbReference>
<dbReference type="InterPro" id="IPR036890">
    <property type="entry name" value="HATPase_C_sf"/>
</dbReference>
<dbReference type="RefSeq" id="WP_254183393.1">
    <property type="nucleotide sequence ID" value="NZ_JANARS010000013.1"/>
</dbReference>
<evidence type="ECO:0000259" key="4">
    <source>
        <dbReference type="SMART" id="SM00065"/>
    </source>
</evidence>
<comment type="caution">
    <text evidence="6">The sequence shown here is derived from an EMBL/GenBank/DDBJ whole genome shotgun (WGS) entry which is preliminary data.</text>
</comment>
<dbReference type="Gene3D" id="3.30.450.40">
    <property type="match status" value="2"/>
</dbReference>
<sequence length="581" mass="62451">MGERSASGEESRDRALAEVDFDALLREVLARVHGLLDEQDRLRHLLDAVVAITSGLELDGVLLRIVRSASSLVGARYAALGVLSEGPERQLRTFVHHGMDGDVVDRIGDLPTGHGLLGLLFDDPRPLRLRDIAAHPASYGFPEQHPPMSSFLGVPVRTRERVFGNLYLTEKVDGQGFTETDESVVVALAAAAGVAIENATLYEEAERRQAWLSATAEITSLLANDTTPHQALQAVADRARSVSGADVAWVVSGSDPHDLHLEVVAGAPVDREAMDALPMKESLASFVVRTGVPVAVDDVSADPRAVDPSSLEGWPRLGPVMVLPLRSGSGSGVEGVLSLAWTSERLDIFQRLDPALPSSFAEQAALALQLARSREDRRRVTLLEERDRIGRDLHDLVVQRLFGVGLGLQSTTALLPEGDAADRLRLAIDDIDDTIRDIRRTIFALGTLETSTDLQSEIESLVERAAATMKLRLKLRFEGPVRTTVPPAVASDLLAVVSEALTNVGRHANASSVEVRVGVGDDMLEVSVVDDGQGMPEDVLRSGLHNLRERAAGHGGDLVVQSEAGLGTTLTWWVPLGPPPE</sequence>
<dbReference type="EMBL" id="JANARS010000013">
    <property type="protein sequence ID" value="MCP3424235.1"/>
    <property type="molecule type" value="Genomic_DNA"/>
</dbReference>
<evidence type="ECO:0000256" key="3">
    <source>
        <dbReference type="ARBA" id="ARBA00023012"/>
    </source>
</evidence>
<protein>
    <submittedName>
        <fullName evidence="6">GAF domain-containing protein</fullName>
    </submittedName>
</protein>
<evidence type="ECO:0000256" key="2">
    <source>
        <dbReference type="ARBA" id="ARBA00022777"/>
    </source>
</evidence>
<name>A0ABT1L2I4_9ACTN</name>
<dbReference type="SMART" id="SM00387">
    <property type="entry name" value="HATPase_c"/>
    <property type="match status" value="1"/>
</dbReference>
<gene>
    <name evidence="6" type="ORF">NCI01_20740</name>
</gene>
<dbReference type="CDD" id="cd16917">
    <property type="entry name" value="HATPase_UhpB-NarQ-NarX-like"/>
    <property type="match status" value="1"/>
</dbReference>
<dbReference type="Pfam" id="PF02518">
    <property type="entry name" value="HATPase_c"/>
    <property type="match status" value="1"/>
</dbReference>
<feature type="domain" description="Histidine kinase/HSP90-like ATPase" evidence="5">
    <location>
        <begin position="488"/>
        <end position="578"/>
    </location>
</feature>
<dbReference type="PANTHER" id="PTHR24421:SF56">
    <property type="entry name" value="OXYGEN SENSOR HISTIDINE KINASE RESPONSE REGULATOR DOST"/>
    <property type="match status" value="1"/>
</dbReference>
<dbReference type="InterPro" id="IPR029016">
    <property type="entry name" value="GAF-like_dom_sf"/>
</dbReference>
<feature type="domain" description="GAF" evidence="4">
    <location>
        <begin position="227"/>
        <end position="378"/>
    </location>
</feature>
<keyword evidence="1" id="KW-0808">Transferase</keyword>
<keyword evidence="2" id="KW-0418">Kinase</keyword>
<evidence type="ECO:0000256" key="1">
    <source>
        <dbReference type="ARBA" id="ARBA00022679"/>
    </source>
</evidence>
<dbReference type="SMART" id="SM00065">
    <property type="entry name" value="GAF"/>
    <property type="match status" value="2"/>
</dbReference>
<feature type="domain" description="GAF" evidence="4">
    <location>
        <begin position="57"/>
        <end position="206"/>
    </location>
</feature>
<dbReference type="Gene3D" id="1.20.5.1930">
    <property type="match status" value="1"/>
</dbReference>
<organism evidence="6 7">
    <name type="scientific">Nocardioides pinisoli</name>
    <dbReference type="NCBI Taxonomy" id="2950279"/>
    <lineage>
        <taxon>Bacteria</taxon>
        <taxon>Bacillati</taxon>
        <taxon>Actinomycetota</taxon>
        <taxon>Actinomycetes</taxon>
        <taxon>Propionibacteriales</taxon>
        <taxon>Nocardioidaceae</taxon>
        <taxon>Nocardioides</taxon>
    </lineage>
</organism>